<gene>
    <name evidence="5" type="primary">cmpD</name>
    <name evidence="5" type="ORF">ACWI_22230</name>
</gene>
<dbReference type="PROSITE" id="PS50893">
    <property type="entry name" value="ABC_TRANSPORTER_2"/>
    <property type="match status" value="1"/>
</dbReference>
<evidence type="ECO:0000256" key="2">
    <source>
        <dbReference type="ARBA" id="ARBA00022741"/>
    </source>
</evidence>
<dbReference type="InterPro" id="IPR027417">
    <property type="entry name" value="P-loop_NTPase"/>
</dbReference>
<dbReference type="Gene3D" id="3.40.50.300">
    <property type="entry name" value="P-loop containing nucleotide triphosphate hydrolases"/>
    <property type="match status" value="1"/>
</dbReference>
<dbReference type="CDD" id="cd03293">
    <property type="entry name" value="ABC_NrtD_SsuB_transporters"/>
    <property type="match status" value="1"/>
</dbReference>
<evidence type="ECO:0000256" key="3">
    <source>
        <dbReference type="ARBA" id="ARBA00022840"/>
    </source>
</evidence>
<reference evidence="5 6" key="1">
    <citation type="submission" date="2015-09" db="EMBL/GenBank/DDBJ databases">
        <title>Genome sequence of Acetobacterium wieringae DSM 1911.</title>
        <authorList>
            <person name="Poehlein A."/>
            <person name="Bengelsdorf F.R."/>
            <person name="Schiel-Bengelsdorf B."/>
            <person name="Duerre P."/>
            <person name="Daniel R."/>
        </authorList>
    </citation>
    <scope>NUCLEOTIDE SEQUENCE [LARGE SCALE GENOMIC DNA]</scope>
    <source>
        <strain evidence="5 6">DSM 1911</strain>
    </source>
</reference>
<dbReference type="EMBL" id="LKEU01000031">
    <property type="protein sequence ID" value="OFV70442.1"/>
    <property type="molecule type" value="Genomic_DNA"/>
</dbReference>
<dbReference type="RefSeq" id="WP_139142357.1">
    <property type="nucleotide sequence ID" value="NZ_LKEU01000031.1"/>
</dbReference>
<dbReference type="OrthoDB" id="9802264at2"/>
<evidence type="ECO:0000313" key="5">
    <source>
        <dbReference type="EMBL" id="OFV70442.1"/>
    </source>
</evidence>
<keyword evidence="5" id="KW-0378">Hydrolase</keyword>
<dbReference type="PANTHER" id="PTHR42781:SF8">
    <property type="entry name" value="BICARBONATE TRANSPORT ATP-BINDING PROTEIN CMPC"/>
    <property type="match status" value="1"/>
</dbReference>
<protein>
    <submittedName>
        <fullName evidence="5">Bicarbonate transport ATP-binding protein CmpD</fullName>
        <ecNumber evidence="5">3.6.3.-</ecNumber>
    </submittedName>
</protein>
<accession>A0A1F2PHT3</accession>
<dbReference type="Proteomes" id="UP000176244">
    <property type="component" value="Unassembled WGS sequence"/>
</dbReference>
<dbReference type="GO" id="GO:0016887">
    <property type="term" value="F:ATP hydrolysis activity"/>
    <property type="evidence" value="ECO:0007669"/>
    <property type="project" value="InterPro"/>
</dbReference>
<dbReference type="AlphaFoldDB" id="A0A1F2PHT3"/>
<sequence>MKPIIEICGLGKSYEGRPVLADINLEIGPGELICVIGASGCGKSTLLNLIGGFVKADQGEIRLNGRLVEKPSRQCIMVFQEFDQLFAWQTVRHNIEFALKKAPERLSHPEIRSRADHYLAMVKLSDFGDYYPNQLSGGMKQRTALARALALSPQVLLMDEPFGSLDAQTKRELQETLLEIRQETLATTVFVTHDIREALYLADRIVVLKAGAVAAVIKNQTRNTDETRVAEITALLSP</sequence>
<dbReference type="STRING" id="52694.ACWI_22230"/>
<comment type="caution">
    <text evidence="5">The sequence shown here is derived from an EMBL/GenBank/DDBJ whole genome shotgun (WGS) entry which is preliminary data.</text>
</comment>
<feature type="domain" description="ABC transporter" evidence="4">
    <location>
        <begin position="5"/>
        <end position="235"/>
    </location>
</feature>
<evidence type="ECO:0000256" key="1">
    <source>
        <dbReference type="ARBA" id="ARBA00022448"/>
    </source>
</evidence>
<dbReference type="SMART" id="SM00382">
    <property type="entry name" value="AAA"/>
    <property type="match status" value="1"/>
</dbReference>
<dbReference type="Pfam" id="PF00005">
    <property type="entry name" value="ABC_tran"/>
    <property type="match status" value="1"/>
</dbReference>
<keyword evidence="3 5" id="KW-0067">ATP-binding</keyword>
<keyword evidence="2" id="KW-0547">Nucleotide-binding</keyword>
<dbReference type="GO" id="GO:0005524">
    <property type="term" value="F:ATP binding"/>
    <property type="evidence" value="ECO:0007669"/>
    <property type="project" value="UniProtKB-KW"/>
</dbReference>
<evidence type="ECO:0000259" key="4">
    <source>
        <dbReference type="PROSITE" id="PS50893"/>
    </source>
</evidence>
<dbReference type="InterPro" id="IPR003593">
    <property type="entry name" value="AAA+_ATPase"/>
</dbReference>
<dbReference type="InterPro" id="IPR003439">
    <property type="entry name" value="ABC_transporter-like_ATP-bd"/>
</dbReference>
<name>A0A1F2PHT3_9FIRM</name>
<keyword evidence="1" id="KW-0813">Transport</keyword>
<dbReference type="PANTHER" id="PTHR42781">
    <property type="entry name" value="SPERMIDINE/PUTRESCINE IMPORT ATP-BINDING PROTEIN POTA"/>
    <property type="match status" value="1"/>
</dbReference>
<dbReference type="InterPro" id="IPR050093">
    <property type="entry name" value="ABC_SmlMolc_Importer"/>
</dbReference>
<organism evidence="5 6">
    <name type="scientific">Acetobacterium wieringae</name>
    <dbReference type="NCBI Taxonomy" id="52694"/>
    <lineage>
        <taxon>Bacteria</taxon>
        <taxon>Bacillati</taxon>
        <taxon>Bacillota</taxon>
        <taxon>Clostridia</taxon>
        <taxon>Eubacteriales</taxon>
        <taxon>Eubacteriaceae</taxon>
        <taxon>Acetobacterium</taxon>
    </lineage>
</organism>
<evidence type="ECO:0000313" key="6">
    <source>
        <dbReference type="Proteomes" id="UP000176244"/>
    </source>
</evidence>
<dbReference type="SUPFAM" id="SSF52540">
    <property type="entry name" value="P-loop containing nucleoside triphosphate hydrolases"/>
    <property type="match status" value="1"/>
</dbReference>
<proteinExistence type="predicted"/>
<dbReference type="EC" id="3.6.3.-" evidence="5"/>